<feature type="chain" id="PRO_5016721110" description="Peptide deformylase" evidence="5">
    <location>
        <begin position="20"/>
        <end position="408"/>
    </location>
</feature>
<gene>
    <name evidence="4 6" type="primary">def</name>
    <name evidence="6" type="ORF">DCO56_15465</name>
</gene>
<keyword evidence="7" id="KW-1185">Reference proteome</keyword>
<keyword evidence="2 4" id="KW-0479">Metal-binding</keyword>
<evidence type="ECO:0000256" key="2">
    <source>
        <dbReference type="ARBA" id="ARBA00022723"/>
    </source>
</evidence>
<dbReference type="PANTHER" id="PTHR10458:SF22">
    <property type="entry name" value="PEPTIDE DEFORMYLASE"/>
    <property type="match status" value="1"/>
</dbReference>
<evidence type="ECO:0000256" key="4">
    <source>
        <dbReference type="HAMAP-Rule" id="MF_00163"/>
    </source>
</evidence>
<dbReference type="PANTHER" id="PTHR10458">
    <property type="entry name" value="PEPTIDE DEFORMYLASE"/>
    <property type="match status" value="1"/>
</dbReference>
<feature type="active site" evidence="4">
    <location>
        <position position="369"/>
    </location>
</feature>
<sequence>MRKTVIASLFVAFCLYGHAQSNYEQQILAQRKEKALELAKEQFGPLKAEQVASLDYFPVSANYKIKANIEVLFDEPVFRMPTYDGTSNEYKRYATVTFQLNGTERTLNIYQSVALFQNPVYKKHLFLPFLDQTNGQESYSGGRYIDLSTDDIKGSIIEIDFNKAYNPYCAYSNGYRCPVPPVENNLETKIMAGEKAFHKAKNERPVNLNGGQEFTEADKKIILSGDENTLLRVLQTTDEKDLKVLKATSNDVKYNDPLVETLSKRMFATVRDPNHPGVGIAAPQIGINKNLIWVQRFDKPEQPFEFYVNPKILWRSKLKRKGAEGCLSIPNRKEDVLRSYVIRLQYINKEGKVIEENIEGFTAVIFQHETDHLFGILFPDRLEEQQKENYFPLNDKIDFSILPKTLTP</sequence>
<dbReference type="CDD" id="cd00487">
    <property type="entry name" value="Pep_deformylase"/>
    <property type="match status" value="1"/>
</dbReference>
<keyword evidence="4" id="KW-0408">Iron</keyword>
<dbReference type="EMBL" id="QCXX01000004">
    <property type="protein sequence ID" value="PUV23327.1"/>
    <property type="molecule type" value="Genomic_DNA"/>
</dbReference>
<evidence type="ECO:0000256" key="5">
    <source>
        <dbReference type="SAM" id="SignalP"/>
    </source>
</evidence>
<protein>
    <recommendedName>
        <fullName evidence="4">Peptide deformylase</fullName>
        <shortName evidence="4">PDF</shortName>
        <ecNumber evidence="4">3.5.1.88</ecNumber>
    </recommendedName>
    <alternativeName>
        <fullName evidence="4">Polypeptide deformylase</fullName>
    </alternativeName>
</protein>
<feature type="binding site" evidence="4">
    <location>
        <position position="372"/>
    </location>
    <ligand>
        <name>Fe cation</name>
        <dbReference type="ChEBI" id="CHEBI:24875"/>
    </ligand>
</feature>
<dbReference type="Pfam" id="PF07920">
    <property type="entry name" value="DUF1684"/>
    <property type="match status" value="1"/>
</dbReference>
<feature type="binding site" evidence="4">
    <location>
        <position position="326"/>
    </location>
    <ligand>
        <name>Fe cation</name>
        <dbReference type="ChEBI" id="CHEBI:24875"/>
    </ligand>
</feature>
<dbReference type="GO" id="GO:0046872">
    <property type="term" value="F:metal ion binding"/>
    <property type="evidence" value="ECO:0007669"/>
    <property type="project" value="UniProtKB-KW"/>
</dbReference>
<dbReference type="HAMAP" id="MF_00163">
    <property type="entry name" value="Pep_deformylase"/>
    <property type="match status" value="1"/>
</dbReference>
<dbReference type="InterPro" id="IPR023635">
    <property type="entry name" value="Peptide_deformylase"/>
</dbReference>
<name>A0A363NRG6_9SPHI</name>
<evidence type="ECO:0000256" key="3">
    <source>
        <dbReference type="ARBA" id="ARBA00022801"/>
    </source>
</evidence>
<dbReference type="PRINTS" id="PR01576">
    <property type="entry name" value="PDEFORMYLASE"/>
</dbReference>
<feature type="binding site" evidence="4">
    <location>
        <position position="368"/>
    </location>
    <ligand>
        <name>Fe cation</name>
        <dbReference type="ChEBI" id="CHEBI:24875"/>
    </ligand>
</feature>
<keyword evidence="4" id="KW-0648">Protein biosynthesis</keyword>
<dbReference type="Proteomes" id="UP000250831">
    <property type="component" value="Unassembled WGS sequence"/>
</dbReference>
<comment type="caution">
    <text evidence="6">The sequence shown here is derived from an EMBL/GenBank/DDBJ whole genome shotgun (WGS) entry which is preliminary data.</text>
</comment>
<proteinExistence type="inferred from homology"/>
<dbReference type="GO" id="GO:0006412">
    <property type="term" value="P:translation"/>
    <property type="evidence" value="ECO:0007669"/>
    <property type="project" value="UniProtKB-UniRule"/>
</dbReference>
<dbReference type="EC" id="3.5.1.88" evidence="4"/>
<dbReference type="Pfam" id="PF01327">
    <property type="entry name" value="Pep_deformylase"/>
    <property type="match status" value="1"/>
</dbReference>
<dbReference type="SUPFAM" id="SSF56420">
    <property type="entry name" value="Peptide deformylase"/>
    <property type="match status" value="1"/>
</dbReference>
<evidence type="ECO:0000313" key="7">
    <source>
        <dbReference type="Proteomes" id="UP000250831"/>
    </source>
</evidence>
<feature type="signal peptide" evidence="5">
    <location>
        <begin position="1"/>
        <end position="19"/>
    </location>
</feature>
<comment type="function">
    <text evidence="4">Removes the formyl group from the N-terminal Met of newly synthesized proteins. Requires at least a dipeptide for an efficient rate of reaction. N-terminal L-methionine is a prerequisite for activity but the enzyme has broad specificity at other positions.</text>
</comment>
<accession>A0A363NRG6</accession>
<keyword evidence="3 4" id="KW-0378">Hydrolase</keyword>
<dbReference type="GO" id="GO:0042586">
    <property type="term" value="F:peptide deformylase activity"/>
    <property type="evidence" value="ECO:0007669"/>
    <property type="project" value="UniProtKB-UniRule"/>
</dbReference>
<comment type="catalytic activity">
    <reaction evidence="4">
        <text>N-terminal N-formyl-L-methionyl-[peptide] + H2O = N-terminal L-methionyl-[peptide] + formate</text>
        <dbReference type="Rhea" id="RHEA:24420"/>
        <dbReference type="Rhea" id="RHEA-COMP:10639"/>
        <dbReference type="Rhea" id="RHEA-COMP:10640"/>
        <dbReference type="ChEBI" id="CHEBI:15377"/>
        <dbReference type="ChEBI" id="CHEBI:15740"/>
        <dbReference type="ChEBI" id="CHEBI:49298"/>
        <dbReference type="ChEBI" id="CHEBI:64731"/>
        <dbReference type="EC" id="3.5.1.88"/>
    </reaction>
</comment>
<dbReference type="InterPro" id="IPR012467">
    <property type="entry name" value="DUF1684"/>
</dbReference>
<dbReference type="AlphaFoldDB" id="A0A363NRG6"/>
<comment type="cofactor">
    <cofactor evidence="4">
        <name>Fe(2+)</name>
        <dbReference type="ChEBI" id="CHEBI:29033"/>
    </cofactor>
    <text evidence="4">Binds 1 Fe(2+) ion.</text>
</comment>
<dbReference type="Gene3D" id="3.90.45.10">
    <property type="entry name" value="Peptide deformylase"/>
    <property type="match status" value="1"/>
</dbReference>
<comment type="similarity">
    <text evidence="1 4">Belongs to the polypeptide deformylase family.</text>
</comment>
<evidence type="ECO:0000313" key="6">
    <source>
        <dbReference type="EMBL" id="PUV23327.1"/>
    </source>
</evidence>
<keyword evidence="5" id="KW-0732">Signal</keyword>
<reference evidence="6 7" key="1">
    <citation type="submission" date="2018-04" db="EMBL/GenBank/DDBJ databases">
        <title>Sphingobacterium sp. M46 Genome.</title>
        <authorList>
            <person name="Cheng J."/>
            <person name="Li Y."/>
        </authorList>
    </citation>
    <scope>NUCLEOTIDE SEQUENCE [LARGE SCALE GENOMIC DNA]</scope>
    <source>
        <strain evidence="6 7">M46</strain>
    </source>
</reference>
<dbReference type="RefSeq" id="WP_108634678.1">
    <property type="nucleotide sequence ID" value="NZ_QCXX01000004.1"/>
</dbReference>
<organism evidence="6 7">
    <name type="scientific">Sphingobacterium athyrii</name>
    <dbReference type="NCBI Taxonomy" id="2152717"/>
    <lineage>
        <taxon>Bacteria</taxon>
        <taxon>Pseudomonadati</taxon>
        <taxon>Bacteroidota</taxon>
        <taxon>Sphingobacteriia</taxon>
        <taxon>Sphingobacteriales</taxon>
        <taxon>Sphingobacteriaceae</taxon>
        <taxon>Sphingobacterium</taxon>
    </lineage>
</organism>
<dbReference type="InterPro" id="IPR036821">
    <property type="entry name" value="Peptide_deformylase_sf"/>
</dbReference>
<evidence type="ECO:0000256" key="1">
    <source>
        <dbReference type="ARBA" id="ARBA00010759"/>
    </source>
</evidence>
<dbReference type="OrthoDB" id="5493262at2"/>
<dbReference type="NCBIfam" id="TIGR00079">
    <property type="entry name" value="pept_deformyl"/>
    <property type="match status" value="1"/>
</dbReference>